<dbReference type="Pfam" id="PF00069">
    <property type="entry name" value="Pkinase"/>
    <property type="match status" value="2"/>
</dbReference>
<evidence type="ECO:0000256" key="5">
    <source>
        <dbReference type="ARBA" id="ARBA00022840"/>
    </source>
</evidence>
<dbReference type="InterPro" id="IPR011009">
    <property type="entry name" value="Kinase-like_dom_sf"/>
</dbReference>
<feature type="compositionally biased region" description="Basic and acidic residues" evidence="6">
    <location>
        <begin position="36"/>
        <end position="50"/>
    </location>
</feature>
<dbReference type="FunFam" id="3.30.200.20:FF:000671">
    <property type="entry name" value="Phosphoenolpyruvate carboxylase kinase 2"/>
    <property type="match status" value="1"/>
</dbReference>
<keyword evidence="2" id="KW-0808">Transferase</keyword>
<evidence type="ECO:0000256" key="2">
    <source>
        <dbReference type="ARBA" id="ARBA00022679"/>
    </source>
</evidence>
<dbReference type="AlphaFoldDB" id="M8BB87"/>
<dbReference type="InterPro" id="IPR000719">
    <property type="entry name" value="Prot_kinase_dom"/>
</dbReference>
<dbReference type="Gene3D" id="3.30.200.20">
    <property type="entry name" value="Phosphorylase Kinase, domain 1"/>
    <property type="match status" value="1"/>
</dbReference>
<evidence type="ECO:0000256" key="1">
    <source>
        <dbReference type="ARBA" id="ARBA00022527"/>
    </source>
</evidence>
<proteinExistence type="predicted"/>
<keyword evidence="1" id="KW-0723">Serine/threonine-protein kinase</keyword>
<dbReference type="InterPro" id="IPR017441">
    <property type="entry name" value="Protein_kinase_ATP_BS"/>
</dbReference>
<name>M8BB87_AEGTA</name>
<protein>
    <submittedName>
        <fullName evidence="7">Uncharacterized protein</fullName>
    </submittedName>
</protein>
<evidence type="ECO:0000256" key="4">
    <source>
        <dbReference type="ARBA" id="ARBA00022777"/>
    </source>
</evidence>
<keyword evidence="3" id="KW-0547">Nucleotide-binding</keyword>
<evidence type="ECO:0000313" key="7">
    <source>
        <dbReference type="EnsemblPlants" id="EMT22125"/>
    </source>
</evidence>
<dbReference type="PROSITE" id="PS50011">
    <property type="entry name" value="PROTEIN_KINASE_DOM"/>
    <property type="match status" value="1"/>
</dbReference>
<organism evidence="7">
    <name type="scientific">Aegilops tauschii</name>
    <name type="common">Tausch's goatgrass</name>
    <name type="synonym">Aegilops squarrosa</name>
    <dbReference type="NCBI Taxonomy" id="37682"/>
    <lineage>
        <taxon>Eukaryota</taxon>
        <taxon>Viridiplantae</taxon>
        <taxon>Streptophyta</taxon>
        <taxon>Embryophyta</taxon>
        <taxon>Tracheophyta</taxon>
        <taxon>Spermatophyta</taxon>
        <taxon>Magnoliopsida</taxon>
        <taxon>Liliopsida</taxon>
        <taxon>Poales</taxon>
        <taxon>Poaceae</taxon>
        <taxon>BOP clade</taxon>
        <taxon>Pooideae</taxon>
        <taxon>Triticodae</taxon>
        <taxon>Triticeae</taxon>
        <taxon>Triticinae</taxon>
        <taxon>Aegilops</taxon>
    </lineage>
</organism>
<evidence type="ECO:0000256" key="3">
    <source>
        <dbReference type="ARBA" id="ARBA00022741"/>
    </source>
</evidence>
<dbReference type="EnsemblPlants" id="EMT22125">
    <property type="protein sequence ID" value="EMT22125"/>
    <property type="gene ID" value="F775_43471"/>
</dbReference>
<keyword evidence="5" id="KW-0067">ATP-binding</keyword>
<feature type="region of interest" description="Disordered" evidence="6">
    <location>
        <begin position="1"/>
        <end position="50"/>
    </location>
</feature>
<dbReference type="GO" id="GO:0004674">
    <property type="term" value="F:protein serine/threonine kinase activity"/>
    <property type="evidence" value="ECO:0007669"/>
    <property type="project" value="UniProtKB-KW"/>
</dbReference>
<dbReference type="SUPFAM" id="SSF56112">
    <property type="entry name" value="Protein kinase-like (PK-like)"/>
    <property type="match status" value="1"/>
</dbReference>
<reference evidence="7" key="1">
    <citation type="submission" date="2015-06" db="UniProtKB">
        <authorList>
            <consortium name="EnsemblPlants"/>
        </authorList>
    </citation>
    <scope>IDENTIFICATION</scope>
</reference>
<keyword evidence="4" id="KW-0418">Kinase</keyword>
<accession>M8BB87</accession>
<dbReference type="PANTHER" id="PTHR24349">
    <property type="entry name" value="SERINE/THREONINE-PROTEIN KINASE"/>
    <property type="match status" value="1"/>
</dbReference>
<dbReference type="Gene3D" id="1.10.510.10">
    <property type="entry name" value="Transferase(Phosphotransferase) domain 1"/>
    <property type="match status" value="1"/>
</dbReference>
<sequence>MADAAATKKKASGDAEAAAALAWPTGGKGGGEVDGDPEHDGVVVEKEDKNKRLTTVVPATGSARAIDGDAAGGPGPRLATTLVATAAYPNRHQHRTPQPPAPTTETDPTMVYGGEEALRRQYSIGDEIGHGRFGTVRRCHSNATGEALALKTTPKAPLRDALDLALAEQEPKLHLLASSPPCSPHLVALHAAFDDADAVHLVVDLCAGGDGDRVYLRVLPLRGVKRFGVKGKLAPRLLDHTEFWNPDNLLFDAATGALKLADFGSAEWFGDGRRMSGIVGTPYYVAREVVAGREYGEKVDVWSAGVVLYMTLSGSVPFYGATAPEIFEAVLRGNVRFPPRAFAGVSPEAKDLMRRMLCKDVSRRLAGNGFVL</sequence>
<dbReference type="PROSITE" id="PS00107">
    <property type="entry name" value="PROTEIN_KINASE_ATP"/>
    <property type="match status" value="1"/>
</dbReference>
<dbReference type="InterPro" id="IPR050205">
    <property type="entry name" value="CDPK_Ser/Thr_kinases"/>
</dbReference>
<dbReference type="GO" id="GO:0005524">
    <property type="term" value="F:ATP binding"/>
    <property type="evidence" value="ECO:0007669"/>
    <property type="project" value="UniProtKB-UniRule"/>
</dbReference>
<evidence type="ECO:0000256" key="6">
    <source>
        <dbReference type="SAM" id="MobiDB-lite"/>
    </source>
</evidence>